<evidence type="ECO:0008006" key="3">
    <source>
        <dbReference type="Google" id="ProtNLM"/>
    </source>
</evidence>
<evidence type="ECO:0000313" key="1">
    <source>
        <dbReference type="EMBL" id="GGC99148.1"/>
    </source>
</evidence>
<sequence length="128" mass="14562">MITKVLSKLKIGSPKVDLILNRNELTPGSTVSGSFHLHGGWVSQRVNRLECDLVKEQTGRKPEFVEPVTTVLMSKTIEANDKTEVPFHYQLPEELPPTTDSITYRLRTKIVFKDDAKSFDHDEIIVRN</sequence>
<proteinExistence type="predicted"/>
<comment type="caution">
    <text evidence="1">The sequence shown here is derived from an EMBL/GenBank/DDBJ whole genome shotgun (WGS) entry which is preliminary data.</text>
</comment>
<dbReference type="EMBL" id="BMCJ01000006">
    <property type="protein sequence ID" value="GGC99148.1"/>
    <property type="molecule type" value="Genomic_DNA"/>
</dbReference>
<gene>
    <name evidence="1" type="ORF">GCM10007216_32390</name>
</gene>
<reference evidence="2" key="1">
    <citation type="journal article" date="2019" name="Int. J. Syst. Evol. Microbiol.">
        <title>The Global Catalogue of Microorganisms (GCM) 10K type strain sequencing project: providing services to taxonomists for standard genome sequencing and annotation.</title>
        <authorList>
            <consortium name="The Broad Institute Genomics Platform"/>
            <consortium name="The Broad Institute Genome Sequencing Center for Infectious Disease"/>
            <person name="Wu L."/>
            <person name="Ma J."/>
        </authorList>
    </citation>
    <scope>NUCLEOTIDE SEQUENCE [LARGE SCALE GENOMIC DNA]</scope>
    <source>
        <strain evidence="2">CCM 7282</strain>
    </source>
</reference>
<dbReference type="PANTHER" id="PTHR40053:SF1">
    <property type="entry name" value="SPORULATION-CONTROL PROTEIN SPO0M"/>
    <property type="match status" value="1"/>
</dbReference>
<protein>
    <recommendedName>
        <fullName evidence="3">Sporulation protein</fullName>
    </recommendedName>
</protein>
<keyword evidence="2" id="KW-1185">Reference proteome</keyword>
<organism evidence="1 2">
    <name type="scientific">Thalassobacillus devorans</name>
    <dbReference type="NCBI Taxonomy" id="279813"/>
    <lineage>
        <taxon>Bacteria</taxon>
        <taxon>Bacillati</taxon>
        <taxon>Bacillota</taxon>
        <taxon>Bacilli</taxon>
        <taxon>Bacillales</taxon>
        <taxon>Bacillaceae</taxon>
        <taxon>Thalassobacillus</taxon>
    </lineage>
</organism>
<evidence type="ECO:0000313" key="2">
    <source>
        <dbReference type="Proteomes" id="UP000619534"/>
    </source>
</evidence>
<dbReference type="Pfam" id="PF07070">
    <property type="entry name" value="Spo0M"/>
    <property type="match status" value="1"/>
</dbReference>
<dbReference type="InterPro" id="IPR009776">
    <property type="entry name" value="Spore_0_M"/>
</dbReference>
<accession>A0ABQ1PL68</accession>
<name>A0ABQ1PL68_9BACI</name>
<dbReference type="Proteomes" id="UP000619534">
    <property type="component" value="Unassembled WGS sequence"/>
</dbReference>
<dbReference type="RefSeq" id="WP_062439894.1">
    <property type="nucleotide sequence ID" value="NZ_BMCJ01000006.1"/>
</dbReference>
<dbReference type="PANTHER" id="PTHR40053">
    <property type="entry name" value="SPORULATION-CONTROL PROTEIN SPO0M"/>
    <property type="match status" value="1"/>
</dbReference>